<dbReference type="NCBIfam" id="TIGR02937">
    <property type="entry name" value="sigma70-ECF"/>
    <property type="match status" value="1"/>
</dbReference>
<comment type="similarity">
    <text evidence="1">Belongs to the sigma-70 factor family. ECF subfamily.</text>
</comment>
<dbReference type="InterPro" id="IPR013249">
    <property type="entry name" value="RNA_pol_sigma70_r4_t2"/>
</dbReference>
<dbReference type="InterPro" id="IPR013325">
    <property type="entry name" value="RNA_pol_sigma_r2"/>
</dbReference>
<dbReference type="Gene3D" id="1.10.1740.10">
    <property type="match status" value="1"/>
</dbReference>
<dbReference type="InterPro" id="IPR013324">
    <property type="entry name" value="RNA_pol_sigma_r3/r4-like"/>
</dbReference>
<protein>
    <submittedName>
        <fullName evidence="8">RNA polymerase sigma factor (Sigma-70 family)</fullName>
    </submittedName>
</protein>
<keyword evidence="2" id="KW-0805">Transcription regulation</keyword>
<reference evidence="8 9" key="1">
    <citation type="submission" date="2019-03" db="EMBL/GenBank/DDBJ databases">
        <title>Genomic Encyclopedia of Type Strains, Phase III (KMG-III): the genomes of soil and plant-associated and newly described type strains.</title>
        <authorList>
            <person name="Whitman W."/>
        </authorList>
    </citation>
    <scope>NUCLEOTIDE SEQUENCE [LARGE SCALE GENOMIC DNA]</scope>
    <source>
        <strain evidence="8 9">VKM Ac-2527</strain>
    </source>
</reference>
<dbReference type="PANTHER" id="PTHR43133:SF50">
    <property type="entry name" value="ECF RNA POLYMERASE SIGMA FACTOR SIGM"/>
    <property type="match status" value="1"/>
</dbReference>
<evidence type="ECO:0000313" key="9">
    <source>
        <dbReference type="Proteomes" id="UP000295388"/>
    </source>
</evidence>
<evidence type="ECO:0000256" key="2">
    <source>
        <dbReference type="ARBA" id="ARBA00023015"/>
    </source>
</evidence>
<evidence type="ECO:0000259" key="7">
    <source>
        <dbReference type="Pfam" id="PF08281"/>
    </source>
</evidence>
<dbReference type="InterPro" id="IPR039425">
    <property type="entry name" value="RNA_pol_sigma-70-like"/>
</dbReference>
<evidence type="ECO:0000256" key="1">
    <source>
        <dbReference type="ARBA" id="ARBA00010641"/>
    </source>
</evidence>
<dbReference type="Gene3D" id="1.10.10.10">
    <property type="entry name" value="Winged helix-like DNA-binding domain superfamily/Winged helix DNA-binding domain"/>
    <property type="match status" value="1"/>
</dbReference>
<dbReference type="InterPro" id="IPR014284">
    <property type="entry name" value="RNA_pol_sigma-70_dom"/>
</dbReference>
<keyword evidence="5" id="KW-0804">Transcription</keyword>
<dbReference type="InterPro" id="IPR036388">
    <property type="entry name" value="WH-like_DNA-bd_sf"/>
</dbReference>
<dbReference type="PANTHER" id="PTHR43133">
    <property type="entry name" value="RNA POLYMERASE ECF-TYPE SIGMA FACTO"/>
    <property type="match status" value="1"/>
</dbReference>
<evidence type="ECO:0000313" key="8">
    <source>
        <dbReference type="EMBL" id="TDO36361.1"/>
    </source>
</evidence>
<dbReference type="SUPFAM" id="SSF88946">
    <property type="entry name" value="Sigma2 domain of RNA polymerase sigma factors"/>
    <property type="match status" value="1"/>
</dbReference>
<comment type="caution">
    <text evidence="8">The sequence shown here is derived from an EMBL/GenBank/DDBJ whole genome shotgun (WGS) entry which is preliminary data.</text>
</comment>
<keyword evidence="3" id="KW-0731">Sigma factor</keyword>
<dbReference type="SUPFAM" id="SSF88659">
    <property type="entry name" value="Sigma3 and sigma4 domains of RNA polymerase sigma factors"/>
    <property type="match status" value="1"/>
</dbReference>
<dbReference type="Pfam" id="PF08281">
    <property type="entry name" value="Sigma70_r4_2"/>
    <property type="match status" value="1"/>
</dbReference>
<evidence type="ECO:0000256" key="4">
    <source>
        <dbReference type="ARBA" id="ARBA00023125"/>
    </source>
</evidence>
<name>A0A4R6JM13_9ACTN</name>
<dbReference type="GO" id="GO:0016987">
    <property type="term" value="F:sigma factor activity"/>
    <property type="evidence" value="ECO:0007669"/>
    <property type="project" value="UniProtKB-KW"/>
</dbReference>
<dbReference type="EMBL" id="SNWQ01000020">
    <property type="protein sequence ID" value="TDO36361.1"/>
    <property type="molecule type" value="Genomic_DNA"/>
</dbReference>
<feature type="domain" description="RNA polymerase sigma factor 70 region 4 type 2" evidence="7">
    <location>
        <begin position="111"/>
        <end position="161"/>
    </location>
</feature>
<dbReference type="Pfam" id="PF04542">
    <property type="entry name" value="Sigma70_r2"/>
    <property type="match status" value="1"/>
</dbReference>
<dbReference type="Proteomes" id="UP000295388">
    <property type="component" value="Unassembled WGS sequence"/>
</dbReference>
<evidence type="ECO:0000259" key="6">
    <source>
        <dbReference type="Pfam" id="PF04542"/>
    </source>
</evidence>
<feature type="domain" description="RNA polymerase sigma-70 region 2" evidence="6">
    <location>
        <begin position="21"/>
        <end position="81"/>
    </location>
</feature>
<keyword evidence="9" id="KW-1185">Reference proteome</keyword>
<dbReference type="CDD" id="cd06171">
    <property type="entry name" value="Sigma70_r4"/>
    <property type="match status" value="1"/>
</dbReference>
<sequence length="169" mass="18809">MGELVEIGDGAASGDPPFEGLFRAHADRLVRLAHLLGADDPEDVVQEAFCKFYVVRHDQVGNLIAYLNRMVVNEVRSRQRRSVVAARRTLHPVAAAPANEQAERNESVVGLMRALAELAPRQREALVLRYWLDLPLAEIATAMQVRVGTVKSLISRGMARLAHELEDHR</sequence>
<dbReference type="InterPro" id="IPR007627">
    <property type="entry name" value="RNA_pol_sigma70_r2"/>
</dbReference>
<keyword evidence="4" id="KW-0238">DNA-binding</keyword>
<organism evidence="8 9">
    <name type="scientific">Kribbella caucasensis</name>
    <dbReference type="NCBI Taxonomy" id="2512215"/>
    <lineage>
        <taxon>Bacteria</taxon>
        <taxon>Bacillati</taxon>
        <taxon>Actinomycetota</taxon>
        <taxon>Actinomycetes</taxon>
        <taxon>Propionibacteriales</taxon>
        <taxon>Kribbellaceae</taxon>
        <taxon>Kribbella</taxon>
    </lineage>
</organism>
<gene>
    <name evidence="8" type="ORF">EV643_12092</name>
</gene>
<evidence type="ECO:0000256" key="3">
    <source>
        <dbReference type="ARBA" id="ARBA00023082"/>
    </source>
</evidence>
<proteinExistence type="inferred from homology"/>
<dbReference type="GO" id="GO:0006352">
    <property type="term" value="P:DNA-templated transcription initiation"/>
    <property type="evidence" value="ECO:0007669"/>
    <property type="project" value="InterPro"/>
</dbReference>
<evidence type="ECO:0000256" key="5">
    <source>
        <dbReference type="ARBA" id="ARBA00023163"/>
    </source>
</evidence>
<dbReference type="GO" id="GO:0003677">
    <property type="term" value="F:DNA binding"/>
    <property type="evidence" value="ECO:0007669"/>
    <property type="project" value="UniProtKB-KW"/>
</dbReference>
<dbReference type="AlphaFoldDB" id="A0A4R6JM13"/>
<accession>A0A4R6JM13</accession>